<keyword evidence="9" id="KW-0472">Membrane</keyword>
<feature type="compositionally biased region" description="Low complexity" evidence="8">
    <location>
        <begin position="460"/>
        <end position="470"/>
    </location>
</feature>
<dbReference type="InterPro" id="IPR000719">
    <property type="entry name" value="Prot_kinase_dom"/>
</dbReference>
<evidence type="ECO:0000256" key="6">
    <source>
        <dbReference type="ARBA" id="ARBA00022840"/>
    </source>
</evidence>
<dbReference type="EMBL" id="BSBI01000011">
    <property type="protein sequence ID" value="GLF97638.1"/>
    <property type="molecule type" value="Genomic_DNA"/>
</dbReference>
<dbReference type="InterPro" id="IPR008271">
    <property type="entry name" value="Ser/Thr_kinase_AS"/>
</dbReference>
<dbReference type="Pfam" id="PF00069">
    <property type="entry name" value="Pkinase"/>
    <property type="match status" value="1"/>
</dbReference>
<gene>
    <name evidence="11" type="ORF">SYYSPA8_25095</name>
</gene>
<feature type="transmembrane region" description="Helical" evidence="9">
    <location>
        <begin position="521"/>
        <end position="542"/>
    </location>
</feature>
<feature type="region of interest" description="Disordered" evidence="8">
    <location>
        <begin position="544"/>
        <end position="639"/>
    </location>
</feature>
<dbReference type="InterPro" id="IPR017441">
    <property type="entry name" value="Protein_kinase_ATP_BS"/>
</dbReference>
<protein>
    <recommendedName>
        <fullName evidence="1">non-specific serine/threonine protein kinase</fullName>
        <ecNumber evidence="1">2.7.11.1</ecNumber>
    </recommendedName>
</protein>
<keyword evidence="3" id="KW-0808">Transferase</keyword>
<keyword evidence="2 11" id="KW-0723">Serine/threonine-protein kinase</keyword>
<dbReference type="Gene3D" id="1.10.510.10">
    <property type="entry name" value="Transferase(Phosphotransferase) domain 1"/>
    <property type="match status" value="1"/>
</dbReference>
<evidence type="ECO:0000313" key="11">
    <source>
        <dbReference type="EMBL" id="GLF97638.1"/>
    </source>
</evidence>
<dbReference type="SUPFAM" id="SSF56112">
    <property type="entry name" value="Protein kinase-like (PK-like)"/>
    <property type="match status" value="1"/>
</dbReference>
<keyword evidence="12" id="KW-1185">Reference proteome</keyword>
<evidence type="ECO:0000259" key="10">
    <source>
        <dbReference type="PROSITE" id="PS50011"/>
    </source>
</evidence>
<keyword evidence="9" id="KW-0812">Transmembrane</keyword>
<feature type="domain" description="Protein kinase" evidence="10">
    <location>
        <begin position="171"/>
        <end position="426"/>
    </location>
</feature>
<feature type="compositionally biased region" description="Basic and acidic residues" evidence="8">
    <location>
        <begin position="41"/>
        <end position="52"/>
    </location>
</feature>
<organism evidence="11 12">
    <name type="scientific">Streptomyces yaizuensis</name>
    <dbReference type="NCBI Taxonomy" id="2989713"/>
    <lineage>
        <taxon>Bacteria</taxon>
        <taxon>Bacillati</taxon>
        <taxon>Actinomycetota</taxon>
        <taxon>Actinomycetes</taxon>
        <taxon>Kitasatosporales</taxon>
        <taxon>Streptomycetaceae</taxon>
        <taxon>Streptomyces</taxon>
    </lineage>
</organism>
<feature type="compositionally biased region" description="Low complexity" evidence="8">
    <location>
        <begin position="432"/>
        <end position="448"/>
    </location>
</feature>
<dbReference type="InterPro" id="IPR011009">
    <property type="entry name" value="Kinase-like_dom_sf"/>
</dbReference>
<dbReference type="Proteomes" id="UP001291653">
    <property type="component" value="Unassembled WGS sequence"/>
</dbReference>
<dbReference type="CDD" id="cd14014">
    <property type="entry name" value="STKc_PknB_like"/>
    <property type="match status" value="1"/>
</dbReference>
<feature type="compositionally biased region" description="Basic and acidic residues" evidence="8">
    <location>
        <begin position="598"/>
        <end position="612"/>
    </location>
</feature>
<evidence type="ECO:0000256" key="5">
    <source>
        <dbReference type="ARBA" id="ARBA00022777"/>
    </source>
</evidence>
<evidence type="ECO:0000313" key="12">
    <source>
        <dbReference type="Proteomes" id="UP001291653"/>
    </source>
</evidence>
<dbReference type="RefSeq" id="WP_323449618.1">
    <property type="nucleotide sequence ID" value="NZ_BSBI01000011.1"/>
</dbReference>
<keyword evidence="9" id="KW-1133">Transmembrane helix</keyword>
<feature type="compositionally biased region" description="Basic and acidic residues" evidence="8">
    <location>
        <begin position="1"/>
        <end position="12"/>
    </location>
</feature>
<evidence type="ECO:0000256" key="2">
    <source>
        <dbReference type="ARBA" id="ARBA00022527"/>
    </source>
</evidence>
<dbReference type="Gene3D" id="3.30.200.20">
    <property type="entry name" value="Phosphorylase Kinase, domain 1"/>
    <property type="match status" value="1"/>
</dbReference>
<feature type="compositionally biased region" description="Low complexity" evidence="8">
    <location>
        <begin position="86"/>
        <end position="103"/>
    </location>
</feature>
<dbReference type="PANTHER" id="PTHR43289:SF6">
    <property type="entry name" value="SERINE_THREONINE-PROTEIN KINASE NEKL-3"/>
    <property type="match status" value="1"/>
</dbReference>
<sequence>MSEAEQSREPQQDKSTSPGTERTGGAAGGSQGVTGTGARTGRADDDGHRDRTGTGGADTGTDAVERAEVEPEGTADAADQTRPADSDATSAAARSTGRAESGATAAVPRQSGAVEPARATGGGRESGGAAGAAKTARSGRPAAGADTGRRRTGARSDSGSDVEGRLLAGRYRLGGVLGRGGMGTVWRAEDETLGRTVAVKELRFPNSVDEEEKRRLITRTLREAKAIARIRDNSAVTVFDVVDEDNRPWIVMELIEGKSLAEVIREDGTLTPRRAAEVGLAILDVLRSAHREGILHRDVKPSNVLISDDGRVVLTDFGIAQVEGDPSITSTGMLVGAPSYISPERARGHRPGPAADLWSLGGLLYASVEGCPPYDKGSAIATLTAVMTEPLDPPRNAGPLLEEVIYGLLAKDPEQRLGDAGARALLTKAVHAPETPARAEPAPEATRAMVLPPMPPPPARKTGPARPAPARRSEPPRPVAQGPVRPAAPGLRQPAPVPAPADRRPGPERAPLTDVVSRRTLVSIAVLVAAVVALAVVLYVTVGPGADDDQSTSGKKETTTSAGTGASGGSDATPDGETGRTADVGQGEGTTPDTGDAAGKETGGDDGAKDETKEEEADKDDQGDSSDGKVPEGYQQVSNDQFRFDVAMPDGFKMIDVAGQGSGGIYSESGGFPRVQIDFTATPGDDAAAAWNAAVPGTRSASKGYRHIGVRSVEFNGYPTVADWEFERDQQGQRIRVLNRGFKVDGGRGYAIMVSCPAADWNKPQCTELRETAFATFKPKG</sequence>
<keyword evidence="6 7" id="KW-0067">ATP-binding</keyword>
<dbReference type="PROSITE" id="PS00108">
    <property type="entry name" value="PROTEIN_KINASE_ST"/>
    <property type="match status" value="1"/>
</dbReference>
<feature type="compositionally biased region" description="Gly residues" evidence="8">
    <location>
        <begin position="120"/>
        <end position="130"/>
    </location>
</feature>
<evidence type="ECO:0000256" key="3">
    <source>
        <dbReference type="ARBA" id="ARBA00022679"/>
    </source>
</evidence>
<keyword evidence="4 7" id="KW-0547">Nucleotide-binding</keyword>
<dbReference type="PROSITE" id="PS50011">
    <property type="entry name" value="PROTEIN_KINASE_DOM"/>
    <property type="match status" value="1"/>
</dbReference>
<feature type="region of interest" description="Disordered" evidence="8">
    <location>
        <begin position="1"/>
        <end position="161"/>
    </location>
</feature>
<accession>A0ABQ5P4W9</accession>
<dbReference type="EC" id="2.7.11.1" evidence="1"/>
<feature type="region of interest" description="Disordered" evidence="8">
    <location>
        <begin position="431"/>
        <end position="511"/>
    </location>
</feature>
<evidence type="ECO:0000256" key="8">
    <source>
        <dbReference type="SAM" id="MobiDB-lite"/>
    </source>
</evidence>
<keyword evidence="5 11" id="KW-0418">Kinase</keyword>
<feature type="compositionally biased region" description="Basic and acidic residues" evidence="8">
    <location>
        <begin position="620"/>
        <end position="630"/>
    </location>
</feature>
<evidence type="ECO:0000256" key="1">
    <source>
        <dbReference type="ARBA" id="ARBA00012513"/>
    </source>
</evidence>
<dbReference type="PROSITE" id="PS00107">
    <property type="entry name" value="PROTEIN_KINASE_ATP"/>
    <property type="match status" value="1"/>
</dbReference>
<reference evidence="11 12" key="1">
    <citation type="submission" date="2022-10" db="EMBL/GenBank/DDBJ databases">
        <title>Draft genome sequence of Streptomyces sp. YSPA8.</title>
        <authorList>
            <person name="Moriuchi R."/>
            <person name="Dohra H."/>
            <person name="Yamamura H."/>
            <person name="Kodani S."/>
        </authorList>
    </citation>
    <scope>NUCLEOTIDE SEQUENCE [LARGE SCALE GENOMIC DNA]</scope>
    <source>
        <strain evidence="11 12">YSPA8</strain>
    </source>
</reference>
<name>A0ABQ5P4W9_9ACTN</name>
<proteinExistence type="predicted"/>
<evidence type="ECO:0000256" key="7">
    <source>
        <dbReference type="PROSITE-ProRule" id="PRU10141"/>
    </source>
</evidence>
<evidence type="ECO:0000256" key="9">
    <source>
        <dbReference type="SAM" id="Phobius"/>
    </source>
</evidence>
<dbReference type="GO" id="GO:0004674">
    <property type="term" value="F:protein serine/threonine kinase activity"/>
    <property type="evidence" value="ECO:0007669"/>
    <property type="project" value="UniProtKB-KW"/>
</dbReference>
<evidence type="ECO:0000256" key="4">
    <source>
        <dbReference type="ARBA" id="ARBA00022741"/>
    </source>
</evidence>
<feature type="binding site" evidence="7">
    <location>
        <position position="200"/>
    </location>
    <ligand>
        <name>ATP</name>
        <dbReference type="ChEBI" id="CHEBI:30616"/>
    </ligand>
</feature>
<dbReference type="SMART" id="SM00220">
    <property type="entry name" value="S_TKc"/>
    <property type="match status" value="1"/>
</dbReference>
<dbReference type="PANTHER" id="PTHR43289">
    <property type="entry name" value="MITOGEN-ACTIVATED PROTEIN KINASE KINASE KINASE 20-RELATED"/>
    <property type="match status" value="1"/>
</dbReference>
<feature type="compositionally biased region" description="Gly residues" evidence="8">
    <location>
        <begin position="25"/>
        <end position="35"/>
    </location>
</feature>
<comment type="caution">
    <text evidence="11">The sequence shown here is derived from an EMBL/GenBank/DDBJ whole genome shotgun (WGS) entry which is preliminary data.</text>
</comment>